<accession>A0A3A3A3Q2</accession>
<feature type="compositionally biased region" description="Basic and acidic residues" evidence="1">
    <location>
        <begin position="178"/>
        <end position="257"/>
    </location>
</feature>
<dbReference type="Proteomes" id="UP000266188">
    <property type="component" value="Unassembled WGS sequence"/>
</dbReference>
<evidence type="ECO:0000313" key="3">
    <source>
        <dbReference type="Proteomes" id="UP000266188"/>
    </source>
</evidence>
<dbReference type="OrthoDB" id="10497250at2759"/>
<gene>
    <name evidence="2" type="ORF">PHISCL_01307</name>
</gene>
<sequence>MCGPLYTLHRCGDKTLTFAIYYCKHSTRDSVTGEREICDIQWCETEVCDNNKVCGREDCSLHDKILNGWRCCMYGHVNLSKGSVCEGTVKWIRRVTNGKALTNGEKTIENGEEMKEEMKEGRCWHLICPRCRSVREKGGSICGGDGEPEEREIKDGEIGEGSREEGAIEEEDSMEQDEINKGELEGRELEQTNLEQREPENAESEKREPDEVDLVKKIKEGGEHEKAELGDRDSDKGDTEKGDLAEEIKEAEGNGNA</sequence>
<name>A0A3A3A3Q2_9EURO</name>
<dbReference type="EMBL" id="MVGC01000024">
    <property type="protein sequence ID" value="RJE26334.1"/>
    <property type="molecule type" value="Genomic_DNA"/>
</dbReference>
<keyword evidence="3" id="KW-1185">Reference proteome</keyword>
<protein>
    <submittedName>
        <fullName evidence="2">Uncharacterized protein</fullName>
    </submittedName>
</protein>
<organism evidence="2 3">
    <name type="scientific">Aspergillus sclerotialis</name>
    <dbReference type="NCBI Taxonomy" id="2070753"/>
    <lineage>
        <taxon>Eukaryota</taxon>
        <taxon>Fungi</taxon>
        <taxon>Dikarya</taxon>
        <taxon>Ascomycota</taxon>
        <taxon>Pezizomycotina</taxon>
        <taxon>Eurotiomycetes</taxon>
        <taxon>Eurotiomycetidae</taxon>
        <taxon>Eurotiales</taxon>
        <taxon>Aspergillaceae</taxon>
        <taxon>Aspergillus</taxon>
        <taxon>Aspergillus subgen. Polypaecilum</taxon>
    </lineage>
</organism>
<proteinExistence type="predicted"/>
<evidence type="ECO:0000313" key="2">
    <source>
        <dbReference type="EMBL" id="RJE26334.1"/>
    </source>
</evidence>
<feature type="compositionally biased region" description="Acidic residues" evidence="1">
    <location>
        <begin position="167"/>
        <end position="177"/>
    </location>
</feature>
<evidence type="ECO:0000256" key="1">
    <source>
        <dbReference type="SAM" id="MobiDB-lite"/>
    </source>
</evidence>
<reference evidence="3" key="1">
    <citation type="submission" date="2017-02" db="EMBL/GenBank/DDBJ databases">
        <authorList>
            <person name="Tafer H."/>
            <person name="Lopandic K."/>
        </authorList>
    </citation>
    <scope>NUCLEOTIDE SEQUENCE [LARGE SCALE GENOMIC DNA]</scope>
    <source>
        <strain evidence="3">CBS 366.77</strain>
    </source>
</reference>
<dbReference type="AlphaFoldDB" id="A0A3A3A3Q2"/>
<feature type="region of interest" description="Disordered" evidence="1">
    <location>
        <begin position="137"/>
        <end position="257"/>
    </location>
</feature>
<comment type="caution">
    <text evidence="2">The sequence shown here is derived from an EMBL/GenBank/DDBJ whole genome shotgun (WGS) entry which is preliminary data.</text>
</comment>
<feature type="compositionally biased region" description="Basic and acidic residues" evidence="1">
    <location>
        <begin position="151"/>
        <end position="166"/>
    </location>
</feature>